<dbReference type="InterPro" id="IPR017972">
    <property type="entry name" value="Cyt_P450_CS"/>
</dbReference>
<reference evidence="15 16" key="1">
    <citation type="journal article" date="2021" name="Nat. Commun.">
        <title>Incipient diploidization of the medicinal plant Perilla within 10,000 years.</title>
        <authorList>
            <person name="Zhang Y."/>
            <person name="Shen Q."/>
            <person name="Leng L."/>
            <person name="Zhang D."/>
            <person name="Chen S."/>
            <person name="Shi Y."/>
            <person name="Ning Z."/>
            <person name="Chen S."/>
        </authorList>
    </citation>
    <scope>NUCLEOTIDE SEQUENCE [LARGE SCALE GENOMIC DNA]</scope>
    <source>
        <strain evidence="16">cv. PC099</strain>
    </source>
</reference>
<feature type="transmembrane region" description="Helical" evidence="14">
    <location>
        <begin position="6"/>
        <end position="26"/>
    </location>
</feature>
<dbReference type="AlphaFoldDB" id="A0AAD4JNH9"/>
<sequence length="503" mass="56678">MELELPSINILLGLLFSSYCIILLLIKQWKTTENRGKLLPSPPKLPVIGHLHLMVGRLPQHVLTRAAQKYGPVMHLQLGEIFSVVVSSREATKQVMKGLDPACADRADSIGTKIMWYDNKDLIFSPYNAHWRQMRKICVSELLNARNEKSFGFIREDEMSRLVRFLRSSAGQAVNMTEKITATTCSIICRAAFGSVVRDDEVLIGLVKTASGMANGFELADLFPSSKLLNLLCLNKYRLWKMRRKLDAILEGVVEEHKLKQSGEFGGEDIVDVLLRMQKNSQLQFPITTDTIKGFIFDTFAAGTETSSTTTVWAMAELMKNPRVMANVQAEVREGLKGKKSVDASDVQQLKYLKSVVKETLRLHPPFPLIPRKCREDIEVEGYSIPSNSRIVINVWSLGRDPLYWEEPEIFWPERFDHISTDYVGNNFEFIPFGGGRRICPGLNLGVANVEVPLAQLLYHFDWKLGEPGMSPVHMDMTVAKGLSGPRKTPLFLVPSIYIPTQP</sequence>
<dbReference type="GO" id="GO:0005506">
    <property type="term" value="F:iron ion binding"/>
    <property type="evidence" value="ECO:0007669"/>
    <property type="project" value="InterPro"/>
</dbReference>
<dbReference type="InterPro" id="IPR002401">
    <property type="entry name" value="Cyt_P450_E_grp-I"/>
</dbReference>
<evidence type="ECO:0000256" key="2">
    <source>
        <dbReference type="ARBA" id="ARBA00010617"/>
    </source>
</evidence>
<organism evidence="15 16">
    <name type="scientific">Perilla frutescens var. hirtella</name>
    <name type="common">Perilla citriodora</name>
    <name type="synonym">Perilla setoyensis</name>
    <dbReference type="NCBI Taxonomy" id="608512"/>
    <lineage>
        <taxon>Eukaryota</taxon>
        <taxon>Viridiplantae</taxon>
        <taxon>Streptophyta</taxon>
        <taxon>Embryophyta</taxon>
        <taxon>Tracheophyta</taxon>
        <taxon>Spermatophyta</taxon>
        <taxon>Magnoliopsida</taxon>
        <taxon>eudicotyledons</taxon>
        <taxon>Gunneridae</taxon>
        <taxon>Pentapetalae</taxon>
        <taxon>asterids</taxon>
        <taxon>lamiids</taxon>
        <taxon>Lamiales</taxon>
        <taxon>Lamiaceae</taxon>
        <taxon>Nepetoideae</taxon>
        <taxon>Elsholtzieae</taxon>
        <taxon>Perilla</taxon>
    </lineage>
</organism>
<comment type="caution">
    <text evidence="15">The sequence shown here is derived from an EMBL/GenBank/DDBJ whole genome shotgun (WGS) entry which is preliminary data.</text>
</comment>
<dbReference type="EMBL" id="SDAM02000019">
    <property type="protein sequence ID" value="KAH6837107.1"/>
    <property type="molecule type" value="Genomic_DNA"/>
</dbReference>
<evidence type="ECO:0000256" key="4">
    <source>
        <dbReference type="ARBA" id="ARBA00022692"/>
    </source>
</evidence>
<keyword evidence="7 14" id="KW-1133">Transmembrane helix</keyword>
<keyword evidence="5 12" id="KW-0479">Metal-binding</keyword>
<evidence type="ECO:0000256" key="8">
    <source>
        <dbReference type="ARBA" id="ARBA00023002"/>
    </source>
</evidence>
<dbReference type="PANTHER" id="PTHR47953:SF16">
    <property type="entry name" value="CYTOCHROME P450 71D8"/>
    <property type="match status" value="1"/>
</dbReference>
<name>A0AAD4JNH9_PERFH</name>
<dbReference type="FunFam" id="1.10.630.10:FF:000043">
    <property type="entry name" value="Cytochrome P450 99A2"/>
    <property type="match status" value="1"/>
</dbReference>
<dbReference type="CDD" id="cd11072">
    <property type="entry name" value="CYP71-like"/>
    <property type="match status" value="1"/>
</dbReference>
<evidence type="ECO:0000256" key="5">
    <source>
        <dbReference type="ARBA" id="ARBA00022723"/>
    </source>
</evidence>
<keyword evidence="4 14" id="KW-0812">Transmembrane</keyword>
<dbReference type="PANTHER" id="PTHR47953">
    <property type="entry name" value="OS08G0105600 PROTEIN"/>
    <property type="match status" value="1"/>
</dbReference>
<comment type="cofactor">
    <cofactor evidence="12">
        <name>heme</name>
        <dbReference type="ChEBI" id="CHEBI:30413"/>
    </cofactor>
</comment>
<evidence type="ECO:0000256" key="10">
    <source>
        <dbReference type="ARBA" id="ARBA00023033"/>
    </source>
</evidence>
<dbReference type="SUPFAM" id="SSF48264">
    <property type="entry name" value="Cytochrome P450"/>
    <property type="match status" value="1"/>
</dbReference>
<keyword evidence="6" id="KW-0735">Signal-anchor</keyword>
<proteinExistence type="inferred from homology"/>
<dbReference type="Proteomes" id="UP001190926">
    <property type="component" value="Unassembled WGS sequence"/>
</dbReference>
<keyword evidence="8 13" id="KW-0560">Oxidoreductase</keyword>
<evidence type="ECO:0000313" key="15">
    <source>
        <dbReference type="EMBL" id="KAH6837107.1"/>
    </source>
</evidence>
<dbReference type="GO" id="GO:0020037">
    <property type="term" value="F:heme binding"/>
    <property type="evidence" value="ECO:0007669"/>
    <property type="project" value="InterPro"/>
</dbReference>
<gene>
    <name evidence="15" type="ORF">C2S53_016279</name>
</gene>
<keyword evidence="16" id="KW-1185">Reference proteome</keyword>
<feature type="binding site" description="axial binding residue" evidence="12">
    <location>
        <position position="440"/>
    </location>
    <ligand>
        <name>heme</name>
        <dbReference type="ChEBI" id="CHEBI:30413"/>
    </ligand>
    <ligandPart>
        <name>Fe</name>
        <dbReference type="ChEBI" id="CHEBI:18248"/>
    </ligandPart>
</feature>
<protein>
    <recommendedName>
        <fullName evidence="17">Cytochrome P450</fullName>
    </recommendedName>
</protein>
<evidence type="ECO:0000256" key="12">
    <source>
        <dbReference type="PIRSR" id="PIRSR602401-1"/>
    </source>
</evidence>
<dbReference type="GO" id="GO:0016705">
    <property type="term" value="F:oxidoreductase activity, acting on paired donors, with incorporation or reduction of molecular oxygen"/>
    <property type="evidence" value="ECO:0007669"/>
    <property type="project" value="InterPro"/>
</dbReference>
<evidence type="ECO:0000256" key="7">
    <source>
        <dbReference type="ARBA" id="ARBA00022989"/>
    </source>
</evidence>
<evidence type="ECO:0000313" key="16">
    <source>
        <dbReference type="Proteomes" id="UP001190926"/>
    </source>
</evidence>
<dbReference type="PRINTS" id="PR00385">
    <property type="entry name" value="P450"/>
</dbReference>
<evidence type="ECO:0000256" key="6">
    <source>
        <dbReference type="ARBA" id="ARBA00022968"/>
    </source>
</evidence>
<dbReference type="InterPro" id="IPR036396">
    <property type="entry name" value="Cyt_P450_sf"/>
</dbReference>
<evidence type="ECO:0000256" key="11">
    <source>
        <dbReference type="ARBA" id="ARBA00023136"/>
    </source>
</evidence>
<keyword evidence="3 12" id="KW-0349">Heme</keyword>
<evidence type="ECO:0000256" key="1">
    <source>
        <dbReference type="ARBA" id="ARBA00004606"/>
    </source>
</evidence>
<dbReference type="Gene3D" id="1.10.630.10">
    <property type="entry name" value="Cytochrome P450"/>
    <property type="match status" value="1"/>
</dbReference>
<evidence type="ECO:0000256" key="9">
    <source>
        <dbReference type="ARBA" id="ARBA00023004"/>
    </source>
</evidence>
<keyword evidence="11 14" id="KW-0472">Membrane</keyword>
<dbReference type="GO" id="GO:0004497">
    <property type="term" value="F:monooxygenase activity"/>
    <property type="evidence" value="ECO:0007669"/>
    <property type="project" value="UniProtKB-KW"/>
</dbReference>
<dbReference type="PROSITE" id="PS00086">
    <property type="entry name" value="CYTOCHROME_P450"/>
    <property type="match status" value="1"/>
</dbReference>
<comment type="similarity">
    <text evidence="2 13">Belongs to the cytochrome P450 family.</text>
</comment>
<keyword evidence="9 12" id="KW-0408">Iron</keyword>
<keyword evidence="10 13" id="KW-0503">Monooxygenase</keyword>
<evidence type="ECO:0008006" key="17">
    <source>
        <dbReference type="Google" id="ProtNLM"/>
    </source>
</evidence>
<dbReference type="GO" id="GO:0016020">
    <property type="term" value="C:membrane"/>
    <property type="evidence" value="ECO:0007669"/>
    <property type="project" value="UniProtKB-SubCell"/>
</dbReference>
<accession>A0AAD4JNH9</accession>
<dbReference type="InterPro" id="IPR052306">
    <property type="entry name" value="CYP450_71D"/>
</dbReference>
<evidence type="ECO:0000256" key="13">
    <source>
        <dbReference type="RuleBase" id="RU000461"/>
    </source>
</evidence>
<evidence type="ECO:0000256" key="3">
    <source>
        <dbReference type="ARBA" id="ARBA00022617"/>
    </source>
</evidence>
<comment type="subcellular location">
    <subcellularLocation>
        <location evidence="1">Membrane</location>
        <topology evidence="1">Single-pass type II membrane protein</topology>
    </subcellularLocation>
</comment>
<dbReference type="Pfam" id="PF00067">
    <property type="entry name" value="p450"/>
    <property type="match status" value="1"/>
</dbReference>
<dbReference type="PRINTS" id="PR00463">
    <property type="entry name" value="EP450I"/>
</dbReference>
<dbReference type="InterPro" id="IPR001128">
    <property type="entry name" value="Cyt_P450"/>
</dbReference>
<evidence type="ECO:0000256" key="14">
    <source>
        <dbReference type="SAM" id="Phobius"/>
    </source>
</evidence>